<dbReference type="Proteomes" id="UP000738431">
    <property type="component" value="Chromosome"/>
</dbReference>
<evidence type="ECO:0000313" key="9">
    <source>
        <dbReference type="Proteomes" id="UP000738431"/>
    </source>
</evidence>
<evidence type="ECO:0000256" key="2">
    <source>
        <dbReference type="ARBA" id="ARBA00003015"/>
    </source>
</evidence>
<dbReference type="GO" id="GO:0032259">
    <property type="term" value="P:methylation"/>
    <property type="evidence" value="ECO:0007669"/>
    <property type="project" value="UniProtKB-KW"/>
</dbReference>
<keyword evidence="3 7" id="KW-0489">Methyltransferase</keyword>
<keyword evidence="9" id="KW-1185">Reference proteome</keyword>
<evidence type="ECO:0000256" key="1">
    <source>
        <dbReference type="ARBA" id="ARBA00000142"/>
    </source>
</evidence>
<dbReference type="Pfam" id="PF02390">
    <property type="entry name" value="Methyltransf_4"/>
    <property type="match status" value="1"/>
</dbReference>
<dbReference type="PANTHER" id="PTHR23417:SF14">
    <property type="entry name" value="PENTACOTRIPEPTIDE-REPEAT REGION OF PRORP DOMAIN-CONTAINING PROTEIN"/>
    <property type="match status" value="1"/>
</dbReference>
<evidence type="ECO:0000256" key="4">
    <source>
        <dbReference type="ARBA" id="ARBA00022679"/>
    </source>
</evidence>
<keyword evidence="4 7" id="KW-0808">Transferase</keyword>
<comment type="similarity">
    <text evidence="7">Belongs to the class I-like SAM-binding methyltransferase superfamily. TrmB family.</text>
</comment>
<organism evidence="8 9">
    <name type="scientific">Actomonas aquatica</name>
    <dbReference type="NCBI Taxonomy" id="2866162"/>
    <lineage>
        <taxon>Bacteria</taxon>
        <taxon>Pseudomonadati</taxon>
        <taxon>Verrucomicrobiota</taxon>
        <taxon>Opitutia</taxon>
        <taxon>Opitutales</taxon>
        <taxon>Opitutaceae</taxon>
        <taxon>Actomonas</taxon>
    </lineage>
</organism>
<dbReference type="HAMAP" id="MF_01057">
    <property type="entry name" value="tRNA_methyltr_TrmB"/>
    <property type="match status" value="1"/>
</dbReference>
<comment type="caution">
    <text evidence="7">Lacks conserved residue(s) required for the propagation of feature annotation.</text>
</comment>
<evidence type="ECO:0000256" key="6">
    <source>
        <dbReference type="ARBA" id="ARBA00022694"/>
    </source>
</evidence>
<name>A0ABZ1C3J4_9BACT</name>
<dbReference type="PROSITE" id="PS51625">
    <property type="entry name" value="SAM_MT_TRMB"/>
    <property type="match status" value="1"/>
</dbReference>
<feature type="binding site" evidence="7">
    <location>
        <position position="34"/>
    </location>
    <ligand>
        <name>S-adenosyl-L-methionine</name>
        <dbReference type="ChEBI" id="CHEBI:59789"/>
    </ligand>
</feature>
<dbReference type="InterPro" id="IPR003358">
    <property type="entry name" value="tRNA_(Gua-N-7)_MeTrfase_Trmb"/>
</dbReference>
<feature type="binding site" evidence="7">
    <location>
        <position position="146"/>
    </location>
    <ligand>
        <name>substrate</name>
    </ligand>
</feature>
<sequence>MPIEEAQAIQHQRLTALRDTLTRVPLDHPALTLEIGCGHGHFMAAYAEAHPDEHCIAIDIIKERLEKADRKTTRAGLQNVTWLRAAAEDLLEALPSGTRFTRNVLVLFPDPWPKRRHWKNRLIQGPFLSRLAQLCAPGCQLCFRTDHAPYFEVAHEVVAAHPDWQLQPGAPWPFEQRTVFEARAPSFQSLVAVRAAPPSAE</sequence>
<dbReference type="PANTHER" id="PTHR23417">
    <property type="entry name" value="3-DEOXY-D-MANNO-OCTULOSONIC-ACID TRANSFERASE/TRNA GUANINE-N 7 - -METHYLTRANSFERASE"/>
    <property type="match status" value="1"/>
</dbReference>
<dbReference type="EMBL" id="CP139781">
    <property type="protein sequence ID" value="WRQ86119.1"/>
    <property type="molecule type" value="Genomic_DNA"/>
</dbReference>
<dbReference type="SUPFAM" id="SSF53335">
    <property type="entry name" value="S-adenosyl-L-methionine-dependent methyltransferases"/>
    <property type="match status" value="1"/>
</dbReference>
<dbReference type="InterPro" id="IPR029063">
    <property type="entry name" value="SAM-dependent_MTases_sf"/>
</dbReference>
<dbReference type="InterPro" id="IPR055361">
    <property type="entry name" value="tRNA_methyltr_TrmB_bact"/>
</dbReference>
<dbReference type="Gene3D" id="3.40.50.150">
    <property type="entry name" value="Vaccinia Virus protein VP39"/>
    <property type="match status" value="1"/>
</dbReference>
<keyword evidence="6 7" id="KW-0819">tRNA processing</keyword>
<gene>
    <name evidence="7" type="primary">trmB</name>
    <name evidence="8" type="ORF">K1X11_014990</name>
</gene>
<evidence type="ECO:0000256" key="7">
    <source>
        <dbReference type="HAMAP-Rule" id="MF_01057"/>
    </source>
</evidence>
<feature type="binding site" evidence="7">
    <location>
        <position position="59"/>
    </location>
    <ligand>
        <name>S-adenosyl-L-methionine</name>
        <dbReference type="ChEBI" id="CHEBI:59789"/>
    </ligand>
</feature>
<evidence type="ECO:0000313" key="8">
    <source>
        <dbReference type="EMBL" id="WRQ86119.1"/>
    </source>
</evidence>
<evidence type="ECO:0000256" key="3">
    <source>
        <dbReference type="ARBA" id="ARBA00022603"/>
    </source>
</evidence>
<feature type="binding site" evidence="7">
    <location>
        <position position="110"/>
    </location>
    <ligand>
        <name>S-adenosyl-L-methionine</name>
        <dbReference type="ChEBI" id="CHEBI:59789"/>
    </ligand>
</feature>
<protein>
    <recommendedName>
        <fullName evidence="7">tRNA (guanine-N(7)-)-methyltransferase</fullName>
        <ecNumber evidence="7">2.1.1.33</ecNumber>
    </recommendedName>
    <alternativeName>
        <fullName evidence="7">tRNA (guanine(46)-N(7))-methyltransferase</fullName>
    </alternativeName>
    <alternativeName>
        <fullName evidence="7">tRNA(m7G46)-methyltransferase</fullName>
    </alternativeName>
</protein>
<comment type="catalytic activity">
    <reaction evidence="1 7">
        <text>guanosine(46) in tRNA + S-adenosyl-L-methionine = N(7)-methylguanosine(46) in tRNA + S-adenosyl-L-homocysteine</text>
        <dbReference type="Rhea" id="RHEA:42708"/>
        <dbReference type="Rhea" id="RHEA-COMP:10188"/>
        <dbReference type="Rhea" id="RHEA-COMP:10189"/>
        <dbReference type="ChEBI" id="CHEBI:57856"/>
        <dbReference type="ChEBI" id="CHEBI:59789"/>
        <dbReference type="ChEBI" id="CHEBI:74269"/>
        <dbReference type="ChEBI" id="CHEBI:74480"/>
        <dbReference type="EC" id="2.1.1.33"/>
    </reaction>
</comment>
<dbReference type="CDD" id="cd02440">
    <property type="entry name" value="AdoMet_MTases"/>
    <property type="match status" value="1"/>
</dbReference>
<comment type="function">
    <text evidence="2 7">Catalyzes the formation of N(7)-methylguanine at position 46 (m7G46) in tRNA.</text>
</comment>
<evidence type="ECO:0000256" key="5">
    <source>
        <dbReference type="ARBA" id="ARBA00022691"/>
    </source>
</evidence>
<dbReference type="EC" id="2.1.1.33" evidence="7"/>
<keyword evidence="5 7" id="KW-0949">S-adenosyl-L-methionine</keyword>
<dbReference type="GO" id="GO:0008168">
    <property type="term" value="F:methyltransferase activity"/>
    <property type="evidence" value="ECO:0007669"/>
    <property type="project" value="UniProtKB-KW"/>
</dbReference>
<dbReference type="RefSeq" id="WP_221031626.1">
    <property type="nucleotide sequence ID" value="NZ_CP139781.1"/>
</dbReference>
<reference evidence="8 9" key="1">
    <citation type="submission" date="2021-08" db="EMBL/GenBank/DDBJ databases">
        <authorList>
            <person name="Zhang D."/>
            <person name="Zhang A."/>
            <person name="Wang L."/>
        </authorList>
    </citation>
    <scope>NUCLEOTIDE SEQUENCE [LARGE SCALE GENOMIC DNA]</scope>
    <source>
        <strain evidence="8 9">WL0086</strain>
    </source>
</reference>
<comment type="pathway">
    <text evidence="7">tRNA modification; N(7)-methylguanine-tRNA biosynthesis.</text>
</comment>
<proteinExistence type="inferred from homology"/>
<feature type="binding site" evidence="7">
    <location>
        <position position="114"/>
    </location>
    <ligand>
        <name>substrate</name>
    </ligand>
</feature>
<accession>A0ABZ1C3J4</accession>
<reference evidence="8 9" key="2">
    <citation type="submission" date="2023-12" db="EMBL/GenBank/DDBJ databases">
        <title>Description of an unclassified Opitutus bacterium of Verrucomicrobiota.</title>
        <authorList>
            <person name="Zhang D.-F."/>
        </authorList>
    </citation>
    <scope>NUCLEOTIDE SEQUENCE [LARGE SCALE GENOMIC DNA]</scope>
    <source>
        <strain evidence="8 9">WL0086</strain>
    </source>
</reference>